<protein>
    <submittedName>
        <fullName evidence="1">Uncharacterized protein</fullName>
    </submittedName>
</protein>
<dbReference type="AlphaFoldDB" id="D8LHB6"/>
<evidence type="ECO:0000313" key="2">
    <source>
        <dbReference type="Proteomes" id="UP000002630"/>
    </source>
</evidence>
<dbReference type="EMBL" id="FN649750">
    <property type="protein sequence ID" value="CBN74335.1"/>
    <property type="molecule type" value="Genomic_DNA"/>
</dbReference>
<organism evidence="1 2">
    <name type="scientific">Ectocarpus siliculosus</name>
    <name type="common">Brown alga</name>
    <name type="synonym">Conferva siliculosa</name>
    <dbReference type="NCBI Taxonomy" id="2880"/>
    <lineage>
        <taxon>Eukaryota</taxon>
        <taxon>Sar</taxon>
        <taxon>Stramenopiles</taxon>
        <taxon>Ochrophyta</taxon>
        <taxon>PX clade</taxon>
        <taxon>Phaeophyceae</taxon>
        <taxon>Ectocarpales</taxon>
        <taxon>Ectocarpaceae</taxon>
        <taxon>Ectocarpus</taxon>
    </lineage>
</organism>
<reference evidence="1 2" key="1">
    <citation type="journal article" date="2010" name="Nature">
        <title>The Ectocarpus genome and the independent evolution of multicellularity in brown algae.</title>
        <authorList>
            <person name="Cock J.M."/>
            <person name="Sterck L."/>
            <person name="Rouze P."/>
            <person name="Scornet D."/>
            <person name="Allen A.E."/>
            <person name="Amoutzias G."/>
            <person name="Anthouard V."/>
            <person name="Artiguenave F."/>
            <person name="Aury J.M."/>
            <person name="Badger J.H."/>
            <person name="Beszteri B."/>
            <person name="Billiau K."/>
            <person name="Bonnet E."/>
            <person name="Bothwell J.H."/>
            <person name="Bowler C."/>
            <person name="Boyen C."/>
            <person name="Brownlee C."/>
            <person name="Carrano C.J."/>
            <person name="Charrier B."/>
            <person name="Cho G.Y."/>
            <person name="Coelho S.M."/>
            <person name="Collen J."/>
            <person name="Corre E."/>
            <person name="Da Silva C."/>
            <person name="Delage L."/>
            <person name="Delaroque N."/>
            <person name="Dittami S.M."/>
            <person name="Doulbeau S."/>
            <person name="Elias M."/>
            <person name="Farnham G."/>
            <person name="Gachon C.M."/>
            <person name="Gschloessl B."/>
            <person name="Heesch S."/>
            <person name="Jabbari K."/>
            <person name="Jubin C."/>
            <person name="Kawai H."/>
            <person name="Kimura K."/>
            <person name="Kloareg B."/>
            <person name="Kupper F.C."/>
            <person name="Lang D."/>
            <person name="Le Bail A."/>
            <person name="Leblanc C."/>
            <person name="Lerouge P."/>
            <person name="Lohr M."/>
            <person name="Lopez P.J."/>
            <person name="Martens C."/>
            <person name="Maumus F."/>
            <person name="Michel G."/>
            <person name="Miranda-Saavedra D."/>
            <person name="Morales J."/>
            <person name="Moreau H."/>
            <person name="Motomura T."/>
            <person name="Nagasato C."/>
            <person name="Napoli C.A."/>
            <person name="Nelson D.R."/>
            <person name="Nyvall-Collen P."/>
            <person name="Peters A.F."/>
            <person name="Pommier C."/>
            <person name="Potin P."/>
            <person name="Poulain J."/>
            <person name="Quesneville H."/>
            <person name="Read B."/>
            <person name="Rensing S.A."/>
            <person name="Ritter A."/>
            <person name="Rousvoal S."/>
            <person name="Samanta M."/>
            <person name="Samson G."/>
            <person name="Schroeder D.C."/>
            <person name="Segurens B."/>
            <person name="Strittmatter M."/>
            <person name="Tonon T."/>
            <person name="Tregear J.W."/>
            <person name="Valentin K."/>
            <person name="von Dassow P."/>
            <person name="Yamagishi T."/>
            <person name="Van de Peer Y."/>
            <person name="Wincker P."/>
        </authorList>
    </citation>
    <scope>NUCLEOTIDE SEQUENCE [LARGE SCALE GENOMIC DNA]</scope>
    <source>
        <strain evidence="2">Ec32 / CCAP1310/4</strain>
    </source>
</reference>
<proteinExistence type="predicted"/>
<dbReference type="InParanoid" id="D8LHB6"/>
<name>D8LHB6_ECTSI</name>
<accession>D8LHB6</accession>
<dbReference type="Proteomes" id="UP000002630">
    <property type="component" value="Linkage Group LG25"/>
</dbReference>
<dbReference type="EMBL" id="FN648364">
    <property type="protein sequence ID" value="CBN74335.1"/>
    <property type="molecule type" value="Genomic_DNA"/>
</dbReference>
<gene>
    <name evidence="1" type="ORF">Esi_0019_0169</name>
</gene>
<keyword evidence="2" id="KW-1185">Reference proteome</keyword>
<evidence type="ECO:0000313" key="1">
    <source>
        <dbReference type="EMBL" id="CBN74335.1"/>
    </source>
</evidence>
<sequence>MRRTTDMPPHLHLIMAHGRFNLHVTDYIPSIAGAAEEDKRTIVWEGAEGLFQSRNTMVRFTEHSMVVSKIPTANEIKGTEPDGFLLLETTTKREVLAKLHAELHARAGLDEADKEPAPPTAAIADPVAHEATIPVVHPALSLKVGEVLTGTLMSPTMGSRIFASREDGAIVFAKATGEPPRDADGRVTGPTPETITTLVASDPGKVAKRSAIRAELLAEELHERTAQAEGKSGKRGALATIAGWMPFGKGGFLRRRAREHAKVHMGEVNLYVTNRGHLEGSVDGTRVARKSGPSWFGYRTKDPSYELWVSHSGVEITRNGMLDWSIEAENKV</sequence>